<feature type="binding site" evidence="7">
    <location>
        <begin position="197"/>
        <end position="200"/>
    </location>
    <ligand>
        <name>substrate</name>
    </ligand>
</feature>
<dbReference type="PANTHER" id="PTHR23417">
    <property type="entry name" value="3-DEOXY-D-MANNO-OCTULOSONIC-ACID TRANSFERASE/TRNA GUANINE-N 7 - -METHYLTRANSFERASE"/>
    <property type="match status" value="1"/>
</dbReference>
<reference evidence="8 9" key="1">
    <citation type="submission" date="2019-10" db="EMBL/GenBank/DDBJ databases">
        <title>Rudanella paleaurantiibacter sp. nov., isolated from sludge.</title>
        <authorList>
            <person name="Xu S.Q."/>
        </authorList>
    </citation>
    <scope>NUCLEOTIDE SEQUENCE [LARGE SCALE GENOMIC DNA]</scope>
    <source>
        <strain evidence="8 9">HX-22-17</strain>
    </source>
</reference>
<dbReference type="GO" id="GO:0043527">
    <property type="term" value="C:tRNA methyltransferase complex"/>
    <property type="evidence" value="ECO:0007669"/>
    <property type="project" value="TreeGrafter"/>
</dbReference>
<evidence type="ECO:0000313" key="9">
    <source>
        <dbReference type="Proteomes" id="UP000488299"/>
    </source>
</evidence>
<name>A0A7J5TXV2_9BACT</name>
<feature type="binding site" evidence="7">
    <location>
        <position position="121"/>
    </location>
    <ligand>
        <name>S-adenosyl-L-methionine</name>
        <dbReference type="ChEBI" id="CHEBI:59789"/>
    </ligand>
</feature>
<dbReference type="EC" id="2.1.1.33" evidence="7"/>
<evidence type="ECO:0000313" key="8">
    <source>
        <dbReference type="EMBL" id="KAB7729968.1"/>
    </source>
</evidence>
<evidence type="ECO:0000256" key="2">
    <source>
        <dbReference type="ARBA" id="ARBA00003015"/>
    </source>
</evidence>
<dbReference type="Proteomes" id="UP000488299">
    <property type="component" value="Unassembled WGS sequence"/>
</dbReference>
<accession>A0A7J5TXV2</accession>
<feature type="binding site" evidence="7">
    <location>
        <position position="47"/>
    </location>
    <ligand>
        <name>S-adenosyl-L-methionine</name>
        <dbReference type="ChEBI" id="CHEBI:59789"/>
    </ligand>
</feature>
<comment type="caution">
    <text evidence="7">Lacks conserved residue(s) required for the propagation of feature annotation.</text>
</comment>
<proteinExistence type="inferred from homology"/>
<keyword evidence="9" id="KW-1185">Reference proteome</keyword>
<dbReference type="NCBIfam" id="NF001080">
    <property type="entry name" value="PRK00121.2-2"/>
    <property type="match status" value="1"/>
</dbReference>
<evidence type="ECO:0000256" key="1">
    <source>
        <dbReference type="ARBA" id="ARBA00000142"/>
    </source>
</evidence>
<keyword evidence="3 7" id="KW-0489">Methyltransferase</keyword>
<gene>
    <name evidence="7 8" type="primary">trmB</name>
    <name evidence="8" type="ORF">F5984_12330</name>
</gene>
<dbReference type="RefSeq" id="WP_152124585.1">
    <property type="nucleotide sequence ID" value="NZ_WELI01000005.1"/>
</dbReference>
<dbReference type="Pfam" id="PF02390">
    <property type="entry name" value="Methyltransf_4"/>
    <property type="match status" value="1"/>
</dbReference>
<dbReference type="InterPro" id="IPR003358">
    <property type="entry name" value="tRNA_(Gua-N-7)_MeTrfase_Trmb"/>
</dbReference>
<dbReference type="HAMAP" id="MF_01057">
    <property type="entry name" value="tRNA_methyltr_TrmB"/>
    <property type="match status" value="1"/>
</dbReference>
<dbReference type="SUPFAM" id="SSF53335">
    <property type="entry name" value="S-adenosyl-L-methionine-dependent methyltransferases"/>
    <property type="match status" value="1"/>
</dbReference>
<evidence type="ECO:0000256" key="5">
    <source>
        <dbReference type="ARBA" id="ARBA00022691"/>
    </source>
</evidence>
<dbReference type="PANTHER" id="PTHR23417:SF14">
    <property type="entry name" value="PENTACOTRIPEPTIDE-REPEAT REGION OF PRORP DOMAIN-CONTAINING PROTEIN"/>
    <property type="match status" value="1"/>
</dbReference>
<evidence type="ECO:0000256" key="4">
    <source>
        <dbReference type="ARBA" id="ARBA00022679"/>
    </source>
</evidence>
<dbReference type="InterPro" id="IPR055361">
    <property type="entry name" value="tRNA_methyltr_TrmB_bact"/>
</dbReference>
<feature type="binding site" evidence="7">
    <location>
        <position position="72"/>
    </location>
    <ligand>
        <name>S-adenosyl-L-methionine</name>
        <dbReference type="ChEBI" id="CHEBI:59789"/>
    </ligand>
</feature>
<keyword evidence="6 7" id="KW-0819">tRNA processing</keyword>
<dbReference type="UniPathway" id="UPA00989"/>
<comment type="similarity">
    <text evidence="7">Belongs to the class I-like SAM-binding methyltransferase superfamily. TrmB family.</text>
</comment>
<feature type="binding site" evidence="7">
    <location>
        <position position="157"/>
    </location>
    <ligand>
        <name>substrate</name>
    </ligand>
</feature>
<evidence type="ECO:0000256" key="7">
    <source>
        <dbReference type="HAMAP-Rule" id="MF_01057"/>
    </source>
</evidence>
<dbReference type="NCBIfam" id="TIGR00091">
    <property type="entry name" value="tRNA (guanosine(46)-N7)-methyltransferase TrmB"/>
    <property type="match status" value="1"/>
</dbReference>
<comment type="caution">
    <text evidence="8">The sequence shown here is derived from an EMBL/GenBank/DDBJ whole genome shotgun (WGS) entry which is preliminary data.</text>
</comment>
<evidence type="ECO:0000256" key="6">
    <source>
        <dbReference type="ARBA" id="ARBA00022694"/>
    </source>
</evidence>
<dbReference type="AlphaFoldDB" id="A0A7J5TXV2"/>
<comment type="catalytic activity">
    <reaction evidence="1 7">
        <text>guanosine(46) in tRNA + S-adenosyl-L-methionine = N(7)-methylguanosine(46) in tRNA + S-adenosyl-L-homocysteine</text>
        <dbReference type="Rhea" id="RHEA:42708"/>
        <dbReference type="Rhea" id="RHEA-COMP:10188"/>
        <dbReference type="Rhea" id="RHEA-COMP:10189"/>
        <dbReference type="ChEBI" id="CHEBI:57856"/>
        <dbReference type="ChEBI" id="CHEBI:59789"/>
        <dbReference type="ChEBI" id="CHEBI:74269"/>
        <dbReference type="ChEBI" id="CHEBI:74480"/>
        <dbReference type="EC" id="2.1.1.33"/>
    </reaction>
</comment>
<comment type="pathway">
    <text evidence="7">tRNA modification; N(7)-methylguanine-tRNA biosynthesis.</text>
</comment>
<dbReference type="CDD" id="cd02440">
    <property type="entry name" value="AdoMet_MTases"/>
    <property type="match status" value="1"/>
</dbReference>
<evidence type="ECO:0000256" key="3">
    <source>
        <dbReference type="ARBA" id="ARBA00022603"/>
    </source>
</evidence>
<feature type="binding site" evidence="7">
    <location>
        <position position="99"/>
    </location>
    <ligand>
        <name>S-adenosyl-L-methionine</name>
        <dbReference type="ChEBI" id="CHEBI:59789"/>
    </ligand>
</feature>
<organism evidence="8 9">
    <name type="scientific">Rudanella paleaurantiibacter</name>
    <dbReference type="NCBI Taxonomy" id="2614655"/>
    <lineage>
        <taxon>Bacteria</taxon>
        <taxon>Pseudomonadati</taxon>
        <taxon>Bacteroidota</taxon>
        <taxon>Cytophagia</taxon>
        <taxon>Cytophagales</taxon>
        <taxon>Cytophagaceae</taxon>
        <taxon>Rudanella</taxon>
    </lineage>
</organism>
<sequence length="220" mass="25669">MTRRKLQRFLQNSIATNVIENGKPSYSTIKGNWKREQFKNENPLVLELACGKGEYTVGLAEHTPNRNFIGVDIKGDRIARGSQLALQKGLDNVAFLRTDIQYLREFFEPGEVSEIWITFPDPQPRDKQEKHRLTHRRFLDIYKELLEPGGILHLKTDNAPFFEYSLETLPTNGFVDLVSTRDLYNSPMNNWHHGIKTKYEAMFFEKGFSINYLQCRRGNR</sequence>
<protein>
    <recommendedName>
        <fullName evidence="7">tRNA (guanine-N(7)-)-methyltransferase</fullName>
        <ecNumber evidence="7">2.1.1.33</ecNumber>
    </recommendedName>
    <alternativeName>
        <fullName evidence="7">tRNA (guanine(46)-N(7))-methyltransferase</fullName>
    </alternativeName>
    <alternativeName>
        <fullName evidence="7">tRNA(m7G46)-methyltransferase</fullName>
    </alternativeName>
</protein>
<comment type="function">
    <text evidence="2 7">Catalyzes the formation of N(7)-methylguanine at position 46 (m7G46) in tRNA.</text>
</comment>
<dbReference type="Gene3D" id="3.40.50.150">
    <property type="entry name" value="Vaccinia Virus protein VP39"/>
    <property type="match status" value="1"/>
</dbReference>
<dbReference type="PROSITE" id="PS51625">
    <property type="entry name" value="SAM_MT_TRMB"/>
    <property type="match status" value="1"/>
</dbReference>
<keyword evidence="5 7" id="KW-0949">S-adenosyl-L-methionine</keyword>
<keyword evidence="4 7" id="KW-0808">Transferase</keyword>
<dbReference type="EMBL" id="WELI01000005">
    <property type="protein sequence ID" value="KAB7729968.1"/>
    <property type="molecule type" value="Genomic_DNA"/>
</dbReference>
<dbReference type="GO" id="GO:0008176">
    <property type="term" value="F:tRNA (guanine(46)-N7)-methyltransferase activity"/>
    <property type="evidence" value="ECO:0007669"/>
    <property type="project" value="UniProtKB-UniRule"/>
</dbReference>
<dbReference type="InterPro" id="IPR029063">
    <property type="entry name" value="SAM-dependent_MTases_sf"/>
</dbReference>